<sequence>MCLCCTMSTKRAWGTLHPFLESGEIMGRPVANAGFMRALLRADPFPEYHFFLPGVDVARTTEARLREEFPAIVARNGFRVSTRNDLAWMLARKPYHCFHLSDSVTDQPHLARLRNAHAPVLFPVTGVTHSLSYARYPARFLAHLWPGTTARDAVVATSTAGQEVVLRLFEHLRRAYGLDEEAYPAPHVERIPLGVDADFLNVASGVTNQQGGLEARAALRADMRQRLGVDAEPVLLVFARIAHYSKMDLLPLLRALQRAEGLGLARGGYLLTVAGFVKPGDDTPARITELAGRLGIRIRVVPSPSDAERAALFAAADVFVSPVDNMQETFGLTLVEAGAAGLPAVVSDYDGYRDIVVHGETGFTVPTLAPLATPDVDMLAPVLFDSQYHLLLAQQTVVDVPALADALARLATNAQLRARMGAAARARVLAEFTWDGVVARWLDLWEALWRQPAPFQAEGHGGAVTGTPGAGASRSAPGADPYAEPAGDADADALRELREAVHPLHMPYGEVFGGYPTAQFDRAMAVRWTRAGEAVYRKQEFPVLYTGVERQVPHARLQRLLFAARRPVAAGQLLDVLTGEGMDDEAAGFLLLWALKQDLLERLRPVSGTTEASGALAQAPSGETPAPTTHNGGGEGI</sequence>
<dbReference type="CDD" id="cd03801">
    <property type="entry name" value="GT4_PimA-like"/>
    <property type="match status" value="1"/>
</dbReference>
<dbReference type="eggNOG" id="COG0438">
    <property type="taxonomic scope" value="Bacteria"/>
</dbReference>
<dbReference type="AlphaFoldDB" id="B8DKN6"/>
<evidence type="ECO:0000313" key="3">
    <source>
        <dbReference type="EMBL" id="ACL07465.1"/>
    </source>
</evidence>
<proteinExistence type="predicted"/>
<evidence type="ECO:0000256" key="1">
    <source>
        <dbReference type="SAM" id="MobiDB-lite"/>
    </source>
</evidence>
<keyword evidence="3" id="KW-0808">Transferase</keyword>
<dbReference type="Gene3D" id="3.40.50.2000">
    <property type="entry name" value="Glycogen Phosphorylase B"/>
    <property type="match status" value="1"/>
</dbReference>
<feature type="region of interest" description="Disordered" evidence="1">
    <location>
        <begin position="611"/>
        <end position="637"/>
    </location>
</feature>
<feature type="domain" description="Glycosyl transferase family 1" evidence="2">
    <location>
        <begin position="224"/>
        <end position="366"/>
    </location>
</feature>
<dbReference type="SUPFAM" id="SSF53756">
    <property type="entry name" value="UDP-Glycosyltransferase/glycogen phosphorylase"/>
    <property type="match status" value="1"/>
</dbReference>
<dbReference type="KEGG" id="dvm:DvMF_0508"/>
<dbReference type="CAZy" id="GT4">
    <property type="family name" value="Glycosyltransferase Family 4"/>
</dbReference>
<dbReference type="STRING" id="883.DvMF_0508"/>
<dbReference type="PANTHER" id="PTHR12526">
    <property type="entry name" value="GLYCOSYLTRANSFERASE"/>
    <property type="match status" value="1"/>
</dbReference>
<organism evidence="3">
    <name type="scientific">Nitratidesulfovibrio vulgaris (strain DSM 19637 / Miyazaki F)</name>
    <name type="common">Desulfovibrio vulgaris</name>
    <dbReference type="NCBI Taxonomy" id="883"/>
    <lineage>
        <taxon>Bacteria</taxon>
        <taxon>Pseudomonadati</taxon>
        <taxon>Thermodesulfobacteriota</taxon>
        <taxon>Desulfovibrionia</taxon>
        <taxon>Desulfovibrionales</taxon>
        <taxon>Desulfovibrionaceae</taxon>
        <taxon>Nitratidesulfovibrio</taxon>
    </lineage>
</organism>
<gene>
    <name evidence="3" type="ordered locus">DvMF_0508</name>
</gene>
<dbReference type="InterPro" id="IPR001296">
    <property type="entry name" value="Glyco_trans_1"/>
</dbReference>
<dbReference type="HOGENOM" id="CLU_498501_0_0_7"/>
<protein>
    <submittedName>
        <fullName evidence="3">Glycosyl transferase group 1</fullName>
    </submittedName>
</protein>
<accession>B8DKN6</accession>
<feature type="region of interest" description="Disordered" evidence="1">
    <location>
        <begin position="459"/>
        <end position="487"/>
    </location>
</feature>
<name>B8DKN6_NITV9</name>
<dbReference type="Pfam" id="PF00534">
    <property type="entry name" value="Glycos_transf_1"/>
    <property type="match status" value="1"/>
</dbReference>
<dbReference type="GO" id="GO:0016757">
    <property type="term" value="F:glycosyltransferase activity"/>
    <property type="evidence" value="ECO:0007669"/>
    <property type="project" value="InterPro"/>
</dbReference>
<feature type="compositionally biased region" description="Low complexity" evidence="1">
    <location>
        <begin position="465"/>
        <end position="479"/>
    </location>
</feature>
<evidence type="ECO:0000259" key="2">
    <source>
        <dbReference type="Pfam" id="PF00534"/>
    </source>
</evidence>
<reference evidence="3" key="1">
    <citation type="submission" date="2008-10" db="EMBL/GenBank/DDBJ databases">
        <title>Complete sequence of Desulfovibrio vulgaris str. 'Miyazaki F'.</title>
        <authorList>
            <person name="Lucas S."/>
            <person name="Copeland A."/>
            <person name="Lapidus A."/>
            <person name="Glavina del Rio T."/>
            <person name="Dalin E."/>
            <person name="Tice H."/>
            <person name="Bruce D."/>
            <person name="Goodwin L."/>
            <person name="Pitluck S."/>
            <person name="Sims D."/>
            <person name="Brettin T."/>
            <person name="Detter J.C."/>
            <person name="Han C."/>
            <person name="Larimer F."/>
            <person name="Land M."/>
            <person name="Hauser L."/>
            <person name="Kyrpides N."/>
            <person name="Mikhailova N."/>
            <person name="Hazen T.C."/>
            <person name="Richardson P."/>
        </authorList>
    </citation>
    <scope>NUCLEOTIDE SEQUENCE</scope>
    <source>
        <strain evidence="3">Miyazaki F</strain>
    </source>
</reference>
<dbReference type="PANTHER" id="PTHR12526:SF613">
    <property type="entry name" value="PHOSPHATIDYL-MYO-INOSITOL MANNOSYLTRANSFERASE"/>
    <property type="match status" value="1"/>
</dbReference>
<dbReference type="EMBL" id="CP001197">
    <property type="protein sequence ID" value="ACL07465.1"/>
    <property type="molecule type" value="Genomic_DNA"/>
</dbReference>